<feature type="signal peptide" evidence="3">
    <location>
        <begin position="1"/>
        <end position="30"/>
    </location>
</feature>
<dbReference type="SUPFAM" id="SSF50630">
    <property type="entry name" value="Acid proteases"/>
    <property type="match status" value="1"/>
</dbReference>
<proteinExistence type="inferred from homology"/>
<dbReference type="PRINTS" id="PR00792">
    <property type="entry name" value="PEPSIN"/>
</dbReference>
<dbReference type="PROSITE" id="PS51767">
    <property type="entry name" value="PEPTIDASE_A1"/>
    <property type="match status" value="1"/>
</dbReference>
<dbReference type="PANTHER" id="PTHR47966:SF51">
    <property type="entry name" value="BETA-SITE APP-CLEAVING ENZYME, ISOFORM A-RELATED"/>
    <property type="match status" value="1"/>
</dbReference>
<name>A0A2J6R2C2_HYAVF</name>
<keyword evidence="2" id="KW-0472">Membrane</keyword>
<dbReference type="GO" id="GO:0006508">
    <property type="term" value="P:proteolysis"/>
    <property type="evidence" value="ECO:0007669"/>
    <property type="project" value="UniProtKB-KW"/>
</dbReference>
<sequence length="637" mass="68691">MLPLMRQAAGTHRWLQILTLVLTLCQVTRADQVSLPTGPAPIVVPSSNDWEGNDGPWSSFTIEIGTPAQSINVLISTASYQTWGVDPAGCTSTDPSTCPTSRGRFYNNSASTSWEPNEANITTDIYDLELESNLGYSGKGRFGFDDITLGYLGGGGPTLANQTVASIAAKDFYMGIFGVKPQASNFTSLTDPVPSFMQNLRAQSTIPSLSWAYTAGNQYRLNEVYGSLVLGGYDVSKFKPNNLTFNFGPEDDRELLVQLNSITSGDGTSLLEQPVPMFLDSTVPYIYLPEAACAVFESTFGLVWDAKTELYLLTNAQHTSLKAQNPTITFTLGSLTSVETVEIVLPYAAFDLTVSYPIVANESRYFPLKRANDSSQYTLGRTFFQEAYIIADYERRNFSVSECNWDASAVQNIVAILPPTTLPTPPSISSPSNSTQSISTVTSTHPPPIAAIAAGASGGALILAFSALMLILRQRRRKANGIKLSELEPPSNTNVNRASILKAELDGSSVNLTSPLHSNIHEVSGNSDLKSPFPSASHAVEIDSYGRKWPAPPSAVEIGESKNMMMQGEIYEMDAGEVAIEMSGIGSGRRRSRGGGLMSFVEGDDWDRVQMSPGGVREMGSPVSALVSPVSPVFRPR</sequence>
<keyword evidence="5" id="KW-0378">Hydrolase</keyword>
<keyword evidence="3" id="KW-0732">Signal</keyword>
<evidence type="ECO:0000256" key="1">
    <source>
        <dbReference type="ARBA" id="ARBA00007447"/>
    </source>
</evidence>
<feature type="transmembrane region" description="Helical" evidence="2">
    <location>
        <begin position="449"/>
        <end position="472"/>
    </location>
</feature>
<keyword evidence="5" id="KW-0645">Protease</keyword>
<dbReference type="Gene3D" id="2.40.70.10">
    <property type="entry name" value="Acid Proteases"/>
    <property type="match status" value="2"/>
</dbReference>
<evidence type="ECO:0000256" key="3">
    <source>
        <dbReference type="SAM" id="SignalP"/>
    </source>
</evidence>
<reference evidence="5 6" key="1">
    <citation type="submission" date="2016-04" db="EMBL/GenBank/DDBJ databases">
        <title>A degradative enzymes factory behind the ericoid mycorrhizal symbiosis.</title>
        <authorList>
            <consortium name="DOE Joint Genome Institute"/>
            <person name="Martino E."/>
            <person name="Morin E."/>
            <person name="Grelet G."/>
            <person name="Kuo A."/>
            <person name="Kohler A."/>
            <person name="Daghino S."/>
            <person name="Barry K."/>
            <person name="Choi C."/>
            <person name="Cichocki N."/>
            <person name="Clum A."/>
            <person name="Copeland A."/>
            <person name="Hainaut M."/>
            <person name="Haridas S."/>
            <person name="Labutti K."/>
            <person name="Lindquist E."/>
            <person name="Lipzen A."/>
            <person name="Khouja H.-R."/>
            <person name="Murat C."/>
            <person name="Ohm R."/>
            <person name="Olson A."/>
            <person name="Spatafora J."/>
            <person name="Veneault-Fourrey C."/>
            <person name="Henrissat B."/>
            <person name="Grigoriev I."/>
            <person name="Martin F."/>
            <person name="Perotto S."/>
        </authorList>
    </citation>
    <scope>NUCLEOTIDE SEQUENCE [LARGE SCALE GENOMIC DNA]</scope>
    <source>
        <strain evidence="5 6">F</strain>
    </source>
</reference>
<organism evidence="5 6">
    <name type="scientific">Hyaloscypha variabilis (strain UAMH 11265 / GT02V1 / F)</name>
    <name type="common">Meliniomyces variabilis</name>
    <dbReference type="NCBI Taxonomy" id="1149755"/>
    <lineage>
        <taxon>Eukaryota</taxon>
        <taxon>Fungi</taxon>
        <taxon>Dikarya</taxon>
        <taxon>Ascomycota</taxon>
        <taxon>Pezizomycotina</taxon>
        <taxon>Leotiomycetes</taxon>
        <taxon>Helotiales</taxon>
        <taxon>Hyaloscyphaceae</taxon>
        <taxon>Hyaloscypha</taxon>
        <taxon>Hyaloscypha variabilis</taxon>
    </lineage>
</organism>
<keyword evidence="2" id="KW-1133">Transmembrane helix</keyword>
<dbReference type="EMBL" id="KZ613958">
    <property type="protein sequence ID" value="PMD32662.1"/>
    <property type="molecule type" value="Genomic_DNA"/>
</dbReference>
<dbReference type="AlphaFoldDB" id="A0A2J6R2C2"/>
<protein>
    <submittedName>
        <fullName evidence="5">Acid protease</fullName>
    </submittedName>
</protein>
<evidence type="ECO:0000256" key="2">
    <source>
        <dbReference type="SAM" id="Phobius"/>
    </source>
</evidence>
<dbReference type="STRING" id="1149755.A0A2J6R2C2"/>
<evidence type="ECO:0000313" key="6">
    <source>
        <dbReference type="Proteomes" id="UP000235786"/>
    </source>
</evidence>
<keyword evidence="6" id="KW-1185">Reference proteome</keyword>
<dbReference type="GO" id="GO:0000324">
    <property type="term" value="C:fungal-type vacuole"/>
    <property type="evidence" value="ECO:0007669"/>
    <property type="project" value="TreeGrafter"/>
</dbReference>
<dbReference type="PANTHER" id="PTHR47966">
    <property type="entry name" value="BETA-SITE APP-CLEAVING ENZYME, ISOFORM A-RELATED"/>
    <property type="match status" value="1"/>
</dbReference>
<dbReference type="GO" id="GO:0004190">
    <property type="term" value="F:aspartic-type endopeptidase activity"/>
    <property type="evidence" value="ECO:0007669"/>
    <property type="project" value="InterPro"/>
</dbReference>
<evidence type="ECO:0000259" key="4">
    <source>
        <dbReference type="PROSITE" id="PS51767"/>
    </source>
</evidence>
<keyword evidence="2" id="KW-0812">Transmembrane</keyword>
<dbReference type="Pfam" id="PF00026">
    <property type="entry name" value="Asp"/>
    <property type="match status" value="1"/>
</dbReference>
<evidence type="ECO:0000313" key="5">
    <source>
        <dbReference type="EMBL" id="PMD32662.1"/>
    </source>
</evidence>
<dbReference type="Proteomes" id="UP000235786">
    <property type="component" value="Unassembled WGS sequence"/>
</dbReference>
<feature type="domain" description="Peptidase A1" evidence="4">
    <location>
        <begin position="58"/>
        <end position="401"/>
    </location>
</feature>
<comment type="similarity">
    <text evidence="1">Belongs to the peptidase A1 family.</text>
</comment>
<dbReference type="InterPro" id="IPR021109">
    <property type="entry name" value="Peptidase_aspartic_dom_sf"/>
</dbReference>
<dbReference type="InterPro" id="IPR001461">
    <property type="entry name" value="Aspartic_peptidase_A1"/>
</dbReference>
<feature type="chain" id="PRO_5014332114" evidence="3">
    <location>
        <begin position="31"/>
        <end position="637"/>
    </location>
</feature>
<dbReference type="InterPro" id="IPR034164">
    <property type="entry name" value="Pepsin-like_dom"/>
</dbReference>
<gene>
    <name evidence="5" type="ORF">L207DRAFT_499643</name>
</gene>
<dbReference type="OrthoDB" id="4074350at2759"/>
<dbReference type="InterPro" id="IPR033121">
    <property type="entry name" value="PEPTIDASE_A1"/>
</dbReference>
<accession>A0A2J6R2C2</accession>
<dbReference type="CDD" id="cd05471">
    <property type="entry name" value="pepsin_like"/>
    <property type="match status" value="1"/>
</dbReference>